<accession>A0A0E2LEG6</accession>
<dbReference type="EMBL" id="AWBU01000023">
    <property type="protein sequence ID" value="EQX25051.1"/>
    <property type="molecule type" value="Genomic_DNA"/>
</dbReference>
<keyword evidence="4" id="KW-0281">Fimbrium</keyword>
<feature type="domain" description="Fimbrial-type adhesion" evidence="5">
    <location>
        <begin position="216"/>
        <end position="373"/>
    </location>
</feature>
<dbReference type="AlphaFoldDB" id="A0A0E2LEG6"/>
<dbReference type="InterPro" id="IPR000259">
    <property type="entry name" value="Adhesion_dom_fimbrial"/>
</dbReference>
<evidence type="ECO:0000313" key="6">
    <source>
        <dbReference type="EMBL" id="EQX25051.1"/>
    </source>
</evidence>
<comment type="subcellular location">
    <subcellularLocation>
        <location evidence="1">Fimbrium</location>
    </subcellularLocation>
</comment>
<dbReference type="PANTHER" id="PTHR33420:SF31">
    <property type="entry name" value="TYPE 1 FIMBRIN D-MANNOSE SPECIFIC ADHESIN"/>
    <property type="match status" value="1"/>
</dbReference>
<dbReference type="PATRIC" id="fig|1281200.3.peg.3785"/>
<evidence type="ECO:0000259" key="5">
    <source>
        <dbReference type="Pfam" id="PF00419"/>
    </source>
</evidence>
<keyword evidence="3" id="KW-0732">Signal</keyword>
<dbReference type="Gene3D" id="2.60.40.1090">
    <property type="entry name" value="Fimbrial-type adhesion domain"/>
    <property type="match status" value="1"/>
</dbReference>
<dbReference type="Proteomes" id="UP000016035">
    <property type="component" value="Unassembled WGS sequence"/>
</dbReference>
<gene>
    <name evidence="6" type="ORF">G925_03648</name>
</gene>
<dbReference type="GO" id="GO:0009289">
    <property type="term" value="C:pilus"/>
    <property type="evidence" value="ECO:0007669"/>
    <property type="project" value="UniProtKB-SubCell"/>
</dbReference>
<dbReference type="HOGENOM" id="CLU_825709_0_0_6"/>
<organism evidence="6 7">
    <name type="scientific">Escherichia coli (strain UMEA 3162-1)</name>
    <dbReference type="NCBI Taxonomy" id="1281200"/>
    <lineage>
        <taxon>Bacteria</taxon>
        <taxon>Pseudomonadati</taxon>
        <taxon>Pseudomonadota</taxon>
        <taxon>Gammaproteobacteria</taxon>
        <taxon>Enterobacterales</taxon>
        <taxon>Enterobacteriaceae</taxon>
        <taxon>Escherichia</taxon>
    </lineage>
</organism>
<comment type="similarity">
    <text evidence="2">Belongs to the fimbrial protein family.</text>
</comment>
<dbReference type="RefSeq" id="WP_000634198.1">
    <property type="nucleotide sequence ID" value="NZ_KE701778.1"/>
</dbReference>
<dbReference type="PANTHER" id="PTHR33420">
    <property type="entry name" value="FIMBRIAL SUBUNIT ELFA-RELATED"/>
    <property type="match status" value="1"/>
</dbReference>
<dbReference type="InterPro" id="IPR008966">
    <property type="entry name" value="Adhesion_dom_sf"/>
</dbReference>
<dbReference type="SUPFAM" id="SSF49401">
    <property type="entry name" value="Bacterial adhesins"/>
    <property type="match status" value="1"/>
</dbReference>
<evidence type="ECO:0000256" key="3">
    <source>
        <dbReference type="ARBA" id="ARBA00022729"/>
    </source>
</evidence>
<reference evidence="7" key="1">
    <citation type="submission" date="2013-07" db="EMBL/GenBank/DDBJ databases">
        <title>The genome sequence of Escherichia coli UMEA 3162-1.</title>
        <authorList>
            <consortium name="The Broad Institute Genome Sequencing Platform"/>
            <consortium name="The Broad Institute Genome Sequencing Center for Infectious Disease"/>
            <person name="Feldgarden M."/>
            <person name="Frimodt-Moller N."/>
            <person name="Leihof R.F."/>
            <person name="Rasmussen L."/>
            <person name="Young S.K."/>
            <person name="Zeng Q."/>
            <person name="Gargeya S."/>
            <person name="Abouelleil A."/>
            <person name="Alvarado L."/>
            <person name="Berlin A.M."/>
            <person name="Chapman S.B."/>
            <person name="Gainer-Dewar J."/>
            <person name="Goldberg J."/>
            <person name="Gnerre S."/>
            <person name="Griggs A."/>
            <person name="Gujja S."/>
            <person name="Hansen M."/>
            <person name="Howarth C."/>
            <person name="Imamovic A."/>
            <person name="Larimer J."/>
            <person name="McCowan C."/>
            <person name="Murphy C."/>
            <person name="Pearson M."/>
            <person name="Poon T."/>
            <person name="Priest M."/>
            <person name="Roberts A."/>
            <person name="Saif S."/>
            <person name="Shea T."/>
            <person name="Sykes S."/>
            <person name="Wortman J."/>
            <person name="Nusbaum C."/>
            <person name="Birren B."/>
        </authorList>
    </citation>
    <scope>NUCLEOTIDE SEQUENCE [LARGE SCALE GENOMIC DNA]</scope>
    <source>
        <strain evidence="7">UMEA 3162-1</strain>
    </source>
</reference>
<name>A0A0E2LEG6_ECOU3</name>
<dbReference type="InterPro" id="IPR036937">
    <property type="entry name" value="Adhesion_dom_fimbrial_sf"/>
</dbReference>
<evidence type="ECO:0000313" key="7">
    <source>
        <dbReference type="Proteomes" id="UP000016035"/>
    </source>
</evidence>
<sequence>MITYTGYKLKVIFIIFLFLGYHVVAYAEMGRDREFCYPGSPENNTTPAVFYYNFGTTIISDINNNIPGTILPEKNWKIGLYKAYCNSISNYEVYFSGVSGIDPSGTSGIQQGSDIFVPVTHEISISTHVKLYNKNGTQTDKTVPFYNYSTNYPTDRSKPSNWSSGTEGYIKIKLDKKIISDISLNNVLLVSLYASQRQTEHGPVPLFNAWISNLDIQVPQGCTINEGTSFTVNMPDVWASELSRAGAGAKPAGVTPVATTIPINCTNKDTDAVMTLVFDGNISATRDTNGKQSIIQAQDNPDVGIMIMDSQQNSVDLNALATSVGVPFRLVENQTASAQTADVTFLTLPVSTTGKVPAAGRYNALAILRVEYQ</sequence>
<dbReference type="GO" id="GO:0043709">
    <property type="term" value="P:cell adhesion involved in single-species biofilm formation"/>
    <property type="evidence" value="ECO:0007669"/>
    <property type="project" value="TreeGrafter"/>
</dbReference>
<evidence type="ECO:0000256" key="1">
    <source>
        <dbReference type="ARBA" id="ARBA00004561"/>
    </source>
</evidence>
<comment type="caution">
    <text evidence="6">The sequence shown here is derived from an EMBL/GenBank/DDBJ whole genome shotgun (WGS) entry which is preliminary data.</text>
</comment>
<dbReference type="InterPro" id="IPR050263">
    <property type="entry name" value="Bact_Fimbrial_Adh_Pro"/>
</dbReference>
<dbReference type="Pfam" id="PF00419">
    <property type="entry name" value="Fimbrial"/>
    <property type="match status" value="1"/>
</dbReference>
<proteinExistence type="inferred from homology"/>
<evidence type="ECO:0000256" key="2">
    <source>
        <dbReference type="ARBA" id="ARBA00006671"/>
    </source>
</evidence>
<protein>
    <recommendedName>
        <fullName evidence="5">Fimbrial-type adhesion domain-containing protein</fullName>
    </recommendedName>
</protein>
<evidence type="ECO:0000256" key="4">
    <source>
        <dbReference type="ARBA" id="ARBA00023263"/>
    </source>
</evidence>